<evidence type="ECO:0000259" key="2">
    <source>
        <dbReference type="Pfam" id="PF11008"/>
    </source>
</evidence>
<evidence type="ECO:0000256" key="1">
    <source>
        <dbReference type="SAM" id="SignalP"/>
    </source>
</evidence>
<dbReference type="RefSeq" id="WP_173120364.1">
    <property type="nucleotide sequence ID" value="NZ_JABRWJ010000001.1"/>
</dbReference>
<name>A0ABX2ED66_9BURK</name>
<comment type="caution">
    <text evidence="3">The sequence shown here is derived from an EMBL/GenBank/DDBJ whole genome shotgun (WGS) entry which is preliminary data.</text>
</comment>
<dbReference type="InterPro" id="IPR016596">
    <property type="entry name" value="UCP012335"/>
</dbReference>
<evidence type="ECO:0000313" key="4">
    <source>
        <dbReference type="Proteomes" id="UP000737171"/>
    </source>
</evidence>
<keyword evidence="1" id="KW-0732">Signal</keyword>
<keyword evidence="4" id="KW-1185">Reference proteome</keyword>
<evidence type="ECO:0000313" key="3">
    <source>
        <dbReference type="EMBL" id="NRF65905.1"/>
    </source>
</evidence>
<dbReference type="EMBL" id="JABRWJ010000001">
    <property type="protein sequence ID" value="NRF65905.1"/>
    <property type="molecule type" value="Genomic_DNA"/>
</dbReference>
<feature type="signal peptide" evidence="1">
    <location>
        <begin position="1"/>
        <end position="27"/>
    </location>
</feature>
<dbReference type="Proteomes" id="UP000737171">
    <property type="component" value="Unassembled WGS sequence"/>
</dbReference>
<dbReference type="InterPro" id="IPR022548">
    <property type="entry name" value="DUF2846"/>
</dbReference>
<sequence length="147" mass="15559">MKRRLALAATLAAAALFAGCASGPKYAEVAKSIPTLKAGEGRIYFFRSSSMFGAAIQPEIKLNDQVVGSSQPGGFFYVDRPAGKHVASASTETEKTASFQLDAGETKYLRTSPSFGVLVGRIVIEIEEPAKAKAEIEGLSLTTLTKK</sequence>
<dbReference type="PROSITE" id="PS51257">
    <property type="entry name" value="PROKAR_LIPOPROTEIN"/>
    <property type="match status" value="1"/>
</dbReference>
<feature type="domain" description="DUF2846" evidence="2">
    <location>
        <begin position="38"/>
        <end position="116"/>
    </location>
</feature>
<feature type="chain" id="PRO_5045696968" evidence="1">
    <location>
        <begin position="28"/>
        <end position="147"/>
    </location>
</feature>
<protein>
    <submittedName>
        <fullName evidence="3">DUF2846 domain-containing protein</fullName>
    </submittedName>
</protein>
<organism evidence="3 4">
    <name type="scientific">Pseudaquabacterium terrae</name>
    <dbReference type="NCBI Taxonomy" id="2732868"/>
    <lineage>
        <taxon>Bacteria</taxon>
        <taxon>Pseudomonadati</taxon>
        <taxon>Pseudomonadota</taxon>
        <taxon>Betaproteobacteria</taxon>
        <taxon>Burkholderiales</taxon>
        <taxon>Sphaerotilaceae</taxon>
        <taxon>Pseudaquabacterium</taxon>
    </lineage>
</organism>
<reference evidence="3 4" key="1">
    <citation type="submission" date="2020-05" db="EMBL/GenBank/DDBJ databases">
        <title>Aquincola sp. isolate from soil.</title>
        <authorList>
            <person name="Han J."/>
            <person name="Kim D.-U."/>
        </authorList>
    </citation>
    <scope>NUCLEOTIDE SEQUENCE [LARGE SCALE GENOMIC DNA]</scope>
    <source>
        <strain evidence="3 4">S2</strain>
    </source>
</reference>
<accession>A0ABX2ED66</accession>
<dbReference type="PIRSF" id="PIRSF012335">
    <property type="entry name" value="UCP012335"/>
    <property type="match status" value="1"/>
</dbReference>
<gene>
    <name evidence="3" type="ORF">HLB44_02775</name>
</gene>
<dbReference type="Pfam" id="PF11008">
    <property type="entry name" value="DUF2846"/>
    <property type="match status" value="1"/>
</dbReference>
<proteinExistence type="predicted"/>